<evidence type="ECO:0000313" key="2">
    <source>
        <dbReference type="EMBL" id="RUS34236.1"/>
    </source>
</evidence>
<name>A0A433QWV0_9FUNG</name>
<organism evidence="2 3">
    <name type="scientific">Jimgerdemannia flammicorona</name>
    <dbReference type="NCBI Taxonomy" id="994334"/>
    <lineage>
        <taxon>Eukaryota</taxon>
        <taxon>Fungi</taxon>
        <taxon>Fungi incertae sedis</taxon>
        <taxon>Mucoromycota</taxon>
        <taxon>Mucoromycotina</taxon>
        <taxon>Endogonomycetes</taxon>
        <taxon>Endogonales</taxon>
        <taxon>Endogonaceae</taxon>
        <taxon>Jimgerdemannia</taxon>
    </lineage>
</organism>
<dbReference type="AlphaFoldDB" id="A0A433QWV0"/>
<evidence type="ECO:0000256" key="1">
    <source>
        <dbReference type="SAM" id="MobiDB-lite"/>
    </source>
</evidence>
<sequence length="135" mass="14658">MASSSTAKSINKSQRKNSIPESPHYQPRTYHIHELQVWICSLKLSDPPHRACPNHAPLGQGGEGQPLVLLRHNDGVPGVLPLKDSAKGHTLWQVLERVDDEIDAAVGEGDLEILGEERLLADLGEGQVQHAVAQG</sequence>
<accession>A0A433QWV0</accession>
<keyword evidence="3" id="KW-1185">Reference proteome</keyword>
<proteinExistence type="predicted"/>
<feature type="region of interest" description="Disordered" evidence="1">
    <location>
        <begin position="1"/>
        <end position="25"/>
    </location>
</feature>
<gene>
    <name evidence="2" type="ORF">BC938DRAFT_481683</name>
</gene>
<reference evidence="2 3" key="1">
    <citation type="journal article" date="2018" name="New Phytol.">
        <title>Phylogenomics of Endogonaceae and evolution of mycorrhizas within Mucoromycota.</title>
        <authorList>
            <person name="Chang Y."/>
            <person name="Desiro A."/>
            <person name="Na H."/>
            <person name="Sandor L."/>
            <person name="Lipzen A."/>
            <person name="Clum A."/>
            <person name="Barry K."/>
            <person name="Grigoriev I.V."/>
            <person name="Martin F.M."/>
            <person name="Stajich J.E."/>
            <person name="Smith M.E."/>
            <person name="Bonito G."/>
            <person name="Spatafora J.W."/>
        </authorList>
    </citation>
    <scope>NUCLEOTIDE SEQUENCE [LARGE SCALE GENOMIC DNA]</scope>
    <source>
        <strain evidence="2 3">AD002</strain>
    </source>
</reference>
<feature type="compositionally biased region" description="Polar residues" evidence="1">
    <location>
        <begin position="1"/>
        <end position="20"/>
    </location>
</feature>
<evidence type="ECO:0000313" key="3">
    <source>
        <dbReference type="Proteomes" id="UP000274822"/>
    </source>
</evidence>
<dbReference type="EMBL" id="RBNJ01000640">
    <property type="protein sequence ID" value="RUS34236.1"/>
    <property type="molecule type" value="Genomic_DNA"/>
</dbReference>
<comment type="caution">
    <text evidence="2">The sequence shown here is derived from an EMBL/GenBank/DDBJ whole genome shotgun (WGS) entry which is preliminary data.</text>
</comment>
<protein>
    <submittedName>
        <fullName evidence="2">Uncharacterized protein</fullName>
    </submittedName>
</protein>
<dbReference type="Proteomes" id="UP000274822">
    <property type="component" value="Unassembled WGS sequence"/>
</dbReference>